<dbReference type="GeneID" id="98118781"/>
<dbReference type="PANTHER" id="PTHR31126">
    <property type="entry name" value="TYROSINE-PROTEIN PHOSPHATASE"/>
    <property type="match status" value="1"/>
</dbReference>
<comment type="catalytic activity">
    <reaction evidence="4">
        <text>5-diphospho-1D-myo-inositol 1,2,3,4,6-pentakisphosphate + H2O = 1D-myo-inositol hexakisphosphate + phosphate + H(+)</text>
        <dbReference type="Rhea" id="RHEA:22384"/>
        <dbReference type="ChEBI" id="CHEBI:15377"/>
        <dbReference type="ChEBI" id="CHEBI:15378"/>
        <dbReference type="ChEBI" id="CHEBI:43474"/>
        <dbReference type="ChEBI" id="CHEBI:58130"/>
        <dbReference type="ChEBI" id="CHEBI:58628"/>
        <dbReference type="EC" id="3.6.1.52"/>
    </reaction>
    <physiologicalReaction direction="left-to-right" evidence="4">
        <dbReference type="Rhea" id="RHEA:22385"/>
    </physiologicalReaction>
</comment>
<keyword evidence="7" id="KW-0812">Transmembrane</keyword>
<evidence type="ECO:0000256" key="2">
    <source>
        <dbReference type="ARBA" id="ARBA00022801"/>
    </source>
</evidence>
<dbReference type="Pfam" id="PF03162">
    <property type="entry name" value="Y_phosphatase2"/>
    <property type="match status" value="1"/>
</dbReference>
<evidence type="ECO:0000256" key="5">
    <source>
        <dbReference type="ARBA" id="ARBA00047927"/>
    </source>
</evidence>
<keyword evidence="2" id="KW-0378">Hydrolase</keyword>
<dbReference type="EC" id="3.6.1.52" evidence="1"/>
<accession>A0ABR4MFJ1</accession>
<feature type="transmembrane region" description="Helical" evidence="7">
    <location>
        <begin position="355"/>
        <end position="374"/>
    </location>
</feature>
<comment type="catalytic activity">
    <reaction evidence="5">
        <text>1,5-bis(diphospho)-1D-myo-inositol 2,3,4,6-tetrakisphosphate + H2O = 1-diphospho-1D-myo-inositol 2,3,4,5,6-pentakisphosphate + phosphate + 2 H(+)</text>
        <dbReference type="Rhea" id="RHEA:79699"/>
        <dbReference type="ChEBI" id="CHEBI:15377"/>
        <dbReference type="ChEBI" id="CHEBI:15378"/>
        <dbReference type="ChEBI" id="CHEBI:43474"/>
        <dbReference type="ChEBI" id="CHEBI:74946"/>
        <dbReference type="ChEBI" id="CHEBI:77983"/>
        <dbReference type="EC" id="3.6.1.52"/>
    </reaction>
    <physiologicalReaction direction="left-to-right" evidence="5">
        <dbReference type="Rhea" id="RHEA:79700"/>
    </physiologicalReaction>
</comment>
<keyword evidence="10" id="KW-1185">Reference proteome</keyword>
<feature type="compositionally biased region" description="Polar residues" evidence="6">
    <location>
        <begin position="1"/>
        <end position="11"/>
    </location>
</feature>
<dbReference type="RefSeq" id="XP_070858228.1">
    <property type="nucleotide sequence ID" value="XM_071003351.1"/>
</dbReference>
<dbReference type="InterPro" id="IPR004861">
    <property type="entry name" value="Siw14-like"/>
</dbReference>
<evidence type="ECO:0000313" key="10">
    <source>
        <dbReference type="Proteomes" id="UP001610728"/>
    </source>
</evidence>
<dbReference type="PANTHER" id="PTHR31126:SF48">
    <property type="entry name" value="INOSITOL PHOSPHATASE SIW14"/>
    <property type="match status" value="1"/>
</dbReference>
<proteinExistence type="inferred from homology"/>
<evidence type="ECO:0000256" key="3">
    <source>
        <dbReference type="ARBA" id="ARBA00044949"/>
    </source>
</evidence>
<organism evidence="9 10">
    <name type="scientific">Ceratocystis lukuohia</name>
    <dbReference type="NCBI Taxonomy" id="2019550"/>
    <lineage>
        <taxon>Eukaryota</taxon>
        <taxon>Fungi</taxon>
        <taxon>Dikarya</taxon>
        <taxon>Ascomycota</taxon>
        <taxon>Pezizomycotina</taxon>
        <taxon>Sordariomycetes</taxon>
        <taxon>Hypocreomycetidae</taxon>
        <taxon>Microascales</taxon>
        <taxon>Ceratocystidaceae</taxon>
        <taxon>Ceratocystis</taxon>
    </lineage>
</organism>
<comment type="caution">
    <text evidence="9">The sequence shown here is derived from an EMBL/GenBank/DDBJ whole genome shotgun (WGS) entry which is preliminary data.</text>
</comment>
<evidence type="ECO:0000256" key="4">
    <source>
        <dbReference type="ARBA" id="ARBA00047342"/>
    </source>
</evidence>
<protein>
    <recommendedName>
        <fullName evidence="1">diphosphoinositol-polyphosphate diphosphatase</fullName>
        <ecNumber evidence="1">3.6.1.52</ecNumber>
    </recommendedName>
</protein>
<dbReference type="PROSITE" id="PS00383">
    <property type="entry name" value="TYR_PHOSPHATASE_1"/>
    <property type="match status" value="1"/>
</dbReference>
<dbReference type="PROSITE" id="PS50054">
    <property type="entry name" value="TYR_PHOSPHATASE_DUAL"/>
    <property type="match status" value="1"/>
</dbReference>
<sequence length="395" mass="42242">MTQPTFVLSNRRSSEHSLAASASASASTTTTTASRKALAPPQRNSTNPNMDATIATVASISTPRTTTTYEPAPDVSRFMSTLPLPVSVSAATMDPVHNSPSPHQTALALAGAYNDVNTAAFELHSSSSSSISDLSSSTTKIHGQPANAPCKAPANFGIVAPGIYRSDFPKTENLSFLGTLGLKTIITLVKKDSIDPEFAHFMAANDINHCVVDMEGTKKKAIPADVMNAIMETVCDKRNQPVLVHCNHGKHRTGCVIGVLRHLSGWAVSDILAEYNLYAGEKARDCDLAYLANFDVRSLSPRALSSPFFSSPSLFPSFSLFSSRHAIITTSLASILAGLRSFYCFRCRPSARRPAFSLSLANPIFLAFVLILIWSTTYCRLVPSLAPLAAVSGDQ</sequence>
<keyword evidence="7" id="KW-1133">Transmembrane helix</keyword>
<gene>
    <name evidence="9" type="ORF">HOO65_050169</name>
</gene>
<dbReference type="InterPro" id="IPR020422">
    <property type="entry name" value="TYR_PHOSPHATASE_DUAL_dom"/>
</dbReference>
<dbReference type="InterPro" id="IPR016130">
    <property type="entry name" value="Tyr_Pase_AS"/>
</dbReference>
<evidence type="ECO:0000256" key="1">
    <source>
        <dbReference type="ARBA" id="ARBA00012527"/>
    </source>
</evidence>
<dbReference type="SUPFAM" id="SSF52799">
    <property type="entry name" value="(Phosphotyrosine protein) phosphatases II"/>
    <property type="match status" value="1"/>
</dbReference>
<dbReference type="EMBL" id="JABSNW010000005">
    <property type="protein sequence ID" value="KAL2887048.1"/>
    <property type="molecule type" value="Genomic_DNA"/>
</dbReference>
<evidence type="ECO:0000256" key="6">
    <source>
        <dbReference type="SAM" id="MobiDB-lite"/>
    </source>
</evidence>
<evidence type="ECO:0000313" key="9">
    <source>
        <dbReference type="EMBL" id="KAL2887048.1"/>
    </source>
</evidence>
<feature type="compositionally biased region" description="Low complexity" evidence="6">
    <location>
        <begin position="19"/>
        <end position="34"/>
    </location>
</feature>
<dbReference type="InterPro" id="IPR029021">
    <property type="entry name" value="Prot-tyrosine_phosphatase-like"/>
</dbReference>
<feature type="region of interest" description="Disordered" evidence="6">
    <location>
        <begin position="1"/>
        <end position="50"/>
    </location>
</feature>
<dbReference type="Gene3D" id="3.90.190.10">
    <property type="entry name" value="Protein tyrosine phosphatase superfamily"/>
    <property type="match status" value="1"/>
</dbReference>
<comment type="similarity">
    <text evidence="3">Belongs to the protein-tyrosine phosphatase family. Atypical dual-specificity phosphatase Siw14-like subfamily.</text>
</comment>
<evidence type="ECO:0000259" key="8">
    <source>
        <dbReference type="PROSITE" id="PS50054"/>
    </source>
</evidence>
<feature type="transmembrane region" description="Helical" evidence="7">
    <location>
        <begin position="325"/>
        <end position="343"/>
    </location>
</feature>
<evidence type="ECO:0000256" key="7">
    <source>
        <dbReference type="SAM" id="Phobius"/>
    </source>
</evidence>
<dbReference type="Proteomes" id="UP001610728">
    <property type="component" value="Unassembled WGS sequence"/>
</dbReference>
<keyword evidence="7" id="KW-0472">Membrane</keyword>
<reference evidence="9 10" key="1">
    <citation type="submission" date="2020-05" db="EMBL/GenBank/DDBJ databases">
        <title>Ceratocystis lukuohia genome.</title>
        <authorList>
            <person name="Harrington T.C."/>
            <person name="Kim K."/>
            <person name="Mayers C.G."/>
        </authorList>
    </citation>
    <scope>NUCLEOTIDE SEQUENCE [LARGE SCALE GENOMIC DNA]</scope>
    <source>
        <strain evidence="9 10">C4212</strain>
    </source>
</reference>
<feature type="domain" description="Tyrosine-protein phosphatase" evidence="8">
    <location>
        <begin position="155"/>
        <end position="303"/>
    </location>
</feature>
<name>A0ABR4MFJ1_9PEZI</name>